<feature type="compositionally biased region" description="Basic and acidic residues" evidence="1">
    <location>
        <begin position="1"/>
        <end position="11"/>
    </location>
</feature>
<dbReference type="EMBL" id="CADCUC010000222">
    <property type="protein sequence ID" value="CAA9324039.1"/>
    <property type="molecule type" value="Genomic_DNA"/>
</dbReference>
<organism evidence="2">
    <name type="scientific">uncultured Microvirga sp</name>
    <dbReference type="NCBI Taxonomy" id="412392"/>
    <lineage>
        <taxon>Bacteria</taxon>
        <taxon>Pseudomonadati</taxon>
        <taxon>Pseudomonadota</taxon>
        <taxon>Alphaproteobacteria</taxon>
        <taxon>Hyphomicrobiales</taxon>
        <taxon>Methylobacteriaceae</taxon>
        <taxon>Microvirga</taxon>
        <taxon>environmental samples</taxon>
    </lineage>
</organism>
<proteinExistence type="predicted"/>
<dbReference type="AlphaFoldDB" id="A0A6J4L634"/>
<accession>A0A6J4L634</accession>
<feature type="compositionally biased region" description="Polar residues" evidence="1">
    <location>
        <begin position="12"/>
        <end position="21"/>
    </location>
</feature>
<evidence type="ECO:0000256" key="1">
    <source>
        <dbReference type="SAM" id="MobiDB-lite"/>
    </source>
</evidence>
<reference evidence="2" key="1">
    <citation type="submission" date="2020-02" db="EMBL/GenBank/DDBJ databases">
        <authorList>
            <person name="Meier V. D."/>
        </authorList>
    </citation>
    <scope>NUCLEOTIDE SEQUENCE</scope>
    <source>
        <strain evidence="2">AVDCRST_MAG90</strain>
    </source>
</reference>
<feature type="region of interest" description="Disordered" evidence="1">
    <location>
        <begin position="1"/>
        <end position="46"/>
    </location>
</feature>
<gene>
    <name evidence="2" type="ORF">AVDCRST_MAG90-1216</name>
</gene>
<protein>
    <submittedName>
        <fullName evidence="2">Uncharacterized protein</fullName>
    </submittedName>
</protein>
<sequence>MIFEQHRRETRPSLSKGSPSSARRDRTCLPEPSAERGRGGVFKSGE</sequence>
<evidence type="ECO:0000313" key="2">
    <source>
        <dbReference type="EMBL" id="CAA9324039.1"/>
    </source>
</evidence>
<feature type="compositionally biased region" description="Basic and acidic residues" evidence="1">
    <location>
        <begin position="22"/>
        <end position="38"/>
    </location>
</feature>
<name>A0A6J4L634_9HYPH</name>